<dbReference type="GO" id="GO:0003735">
    <property type="term" value="F:structural constituent of ribosome"/>
    <property type="evidence" value="ECO:0007669"/>
    <property type="project" value="InterPro"/>
</dbReference>
<keyword evidence="1 5" id="KW-0699">rRNA-binding</keyword>
<dbReference type="PANTHER" id="PTHR33284">
    <property type="entry name" value="RIBOSOMAL PROTEIN L25/GLN-TRNA SYNTHETASE, ANTI-CODON-BINDING DOMAIN-CONTAINING PROTEIN"/>
    <property type="match status" value="1"/>
</dbReference>
<dbReference type="GO" id="GO:0022625">
    <property type="term" value="C:cytosolic large ribosomal subunit"/>
    <property type="evidence" value="ECO:0007669"/>
    <property type="project" value="TreeGrafter"/>
</dbReference>
<dbReference type="Pfam" id="PF14693">
    <property type="entry name" value="Ribosomal_TL5_C"/>
    <property type="match status" value="1"/>
</dbReference>
<dbReference type="InterPro" id="IPR029751">
    <property type="entry name" value="Ribosomal_L25_dom"/>
</dbReference>
<dbReference type="InterPro" id="IPR001021">
    <property type="entry name" value="Ribosomal_bL25_long"/>
</dbReference>
<evidence type="ECO:0000256" key="2">
    <source>
        <dbReference type="ARBA" id="ARBA00022884"/>
    </source>
</evidence>
<dbReference type="InterPro" id="IPR011035">
    <property type="entry name" value="Ribosomal_bL25/Gln-tRNA_synth"/>
</dbReference>
<evidence type="ECO:0000256" key="1">
    <source>
        <dbReference type="ARBA" id="ARBA00022730"/>
    </source>
</evidence>
<dbReference type="InterPro" id="IPR020930">
    <property type="entry name" value="Ribosomal_uL5_bac-type"/>
</dbReference>
<comment type="subunit">
    <text evidence="5">Part of the 50S ribosomal subunit; part of the 5S rRNA/L5/L18/L25 subcomplex. Contacts the 5S rRNA. Binds to the 5S rRNA independently of L5 and L18.</text>
</comment>
<keyword evidence="4 5" id="KW-0687">Ribonucleoprotein</keyword>
<evidence type="ECO:0000256" key="3">
    <source>
        <dbReference type="ARBA" id="ARBA00022980"/>
    </source>
</evidence>
<dbReference type="EMBL" id="DSPJ01000048">
    <property type="protein sequence ID" value="HEX61844.1"/>
    <property type="molecule type" value="Genomic_DNA"/>
</dbReference>
<accession>A0A831Z2K3</accession>
<comment type="function">
    <text evidence="5">This is one of the proteins that binds to the 5S RNA in the ribosome where it forms part of the central protuberance.</text>
</comment>
<name>A0A831Z2K3_UNCKA</name>
<dbReference type="PANTHER" id="PTHR33284:SF1">
    <property type="entry name" value="RIBOSOMAL PROTEIN L25_GLN-TRNA SYNTHETASE, ANTI-CODON-BINDING DOMAIN-CONTAINING PROTEIN"/>
    <property type="match status" value="1"/>
</dbReference>
<dbReference type="HAMAP" id="MF_01334">
    <property type="entry name" value="Ribosomal_bL25_CTC"/>
    <property type="match status" value="1"/>
</dbReference>
<gene>
    <name evidence="5" type="primary">rplY</name>
    <name evidence="5" type="synonym">ctc</name>
    <name evidence="9" type="ORF">ENR01_01665</name>
</gene>
<dbReference type="NCBIfam" id="TIGR00731">
    <property type="entry name" value="bL25_bact_ctc"/>
    <property type="match status" value="1"/>
</dbReference>
<dbReference type="Gene3D" id="2.40.240.10">
    <property type="entry name" value="Ribosomal Protein L25, Chain P"/>
    <property type="match status" value="1"/>
</dbReference>
<comment type="caution">
    <text evidence="9">The sequence shown here is derived from an EMBL/GenBank/DDBJ whole genome shotgun (WGS) entry which is preliminary data.</text>
</comment>
<proteinExistence type="inferred from homology"/>
<dbReference type="AlphaFoldDB" id="A0A831Z2K3"/>
<organism evidence="9">
    <name type="scientific">candidate division WWE3 bacterium</name>
    <dbReference type="NCBI Taxonomy" id="2053526"/>
    <lineage>
        <taxon>Bacteria</taxon>
        <taxon>Katanobacteria</taxon>
    </lineage>
</organism>
<feature type="domain" description="Large ribosomal subunit protein bL25 beta" evidence="8">
    <location>
        <begin position="95"/>
        <end position="181"/>
    </location>
</feature>
<dbReference type="InterPro" id="IPR020056">
    <property type="entry name" value="Rbsml_bL25/Gln-tRNA_synth_N"/>
</dbReference>
<evidence type="ECO:0000256" key="5">
    <source>
        <dbReference type="HAMAP-Rule" id="MF_01334"/>
    </source>
</evidence>
<evidence type="ECO:0000256" key="4">
    <source>
        <dbReference type="ARBA" id="ARBA00023274"/>
    </source>
</evidence>
<dbReference type="GO" id="GO:0006412">
    <property type="term" value="P:translation"/>
    <property type="evidence" value="ECO:0007669"/>
    <property type="project" value="UniProtKB-UniRule"/>
</dbReference>
<evidence type="ECO:0000259" key="8">
    <source>
        <dbReference type="Pfam" id="PF14693"/>
    </source>
</evidence>
<keyword evidence="3 5" id="KW-0689">Ribosomal protein</keyword>
<evidence type="ECO:0000313" key="9">
    <source>
        <dbReference type="EMBL" id="HEX61844.1"/>
    </source>
</evidence>
<keyword evidence="2 5" id="KW-0694">RNA-binding</keyword>
<dbReference type="InterPro" id="IPR037121">
    <property type="entry name" value="Ribosomal_bL25_C"/>
</dbReference>
<evidence type="ECO:0000256" key="6">
    <source>
        <dbReference type="SAM" id="MobiDB-lite"/>
    </source>
</evidence>
<sequence length="239" mass="25464">MELKAEKRKILGKKVKVLRRGGVLPAILFGGKEGSIPLELNAGEFGRIYKEAGESTLLDLDWNGKKEKILIAEVQRDPLGKLLHADLRRVAAGEKITATVPVEVVGESIPVKAGEGVLLTLLNELEVECLPQDLPQKIAVDISGLTEIGTGIALRDLPIDPAKVAVVGHAPDELVVKVDFPQEEEVEEVPVTEAEAVAGVEALAEKPEGEEGGAAEGEGPGKTKEAPQESPKEEKSEEK</sequence>
<dbReference type="InterPro" id="IPR020057">
    <property type="entry name" value="Ribosomal_bL25_b-dom"/>
</dbReference>
<dbReference type="Pfam" id="PF01386">
    <property type="entry name" value="Ribosomal_L25p"/>
    <property type="match status" value="1"/>
</dbReference>
<dbReference type="Gene3D" id="2.170.120.20">
    <property type="entry name" value="Ribosomal protein L25, beta domain"/>
    <property type="match status" value="1"/>
</dbReference>
<feature type="region of interest" description="Disordered" evidence="6">
    <location>
        <begin position="200"/>
        <end position="239"/>
    </location>
</feature>
<protein>
    <recommendedName>
        <fullName evidence="5">Large ribosomal subunit protein bL25</fullName>
    </recommendedName>
    <alternativeName>
        <fullName evidence="5">General stress protein CTC</fullName>
    </alternativeName>
</protein>
<feature type="domain" description="Large ribosomal subunit protein bL25 L25" evidence="7">
    <location>
        <begin position="3"/>
        <end position="87"/>
    </location>
</feature>
<dbReference type="GO" id="GO:0008097">
    <property type="term" value="F:5S rRNA binding"/>
    <property type="evidence" value="ECO:0007669"/>
    <property type="project" value="InterPro"/>
</dbReference>
<comment type="similarity">
    <text evidence="5">Belongs to the bacterial ribosomal protein bL25 family. CTC subfamily.</text>
</comment>
<evidence type="ECO:0000259" key="7">
    <source>
        <dbReference type="Pfam" id="PF01386"/>
    </source>
</evidence>
<dbReference type="SUPFAM" id="SSF50715">
    <property type="entry name" value="Ribosomal protein L25-like"/>
    <property type="match status" value="1"/>
</dbReference>
<feature type="compositionally biased region" description="Basic and acidic residues" evidence="6">
    <location>
        <begin position="219"/>
        <end position="239"/>
    </location>
</feature>
<reference evidence="9" key="1">
    <citation type="journal article" date="2020" name="mSystems">
        <title>Genome- and Community-Level Interaction Insights into Carbon Utilization and Element Cycling Functions of Hydrothermarchaeota in Hydrothermal Sediment.</title>
        <authorList>
            <person name="Zhou Z."/>
            <person name="Liu Y."/>
            <person name="Xu W."/>
            <person name="Pan J."/>
            <person name="Luo Z.H."/>
            <person name="Li M."/>
        </authorList>
    </citation>
    <scope>NUCLEOTIDE SEQUENCE [LARGE SCALE GENOMIC DNA]</scope>
    <source>
        <strain evidence="9">SpSt-361</strain>
    </source>
</reference>
<dbReference type="CDD" id="cd00495">
    <property type="entry name" value="Ribosomal_L25_TL5_CTC"/>
    <property type="match status" value="1"/>
</dbReference>